<evidence type="ECO:0000256" key="2">
    <source>
        <dbReference type="ARBA" id="ARBA00022475"/>
    </source>
</evidence>
<dbReference type="PANTHER" id="PTHR24249">
    <property type="entry name" value="HISTAMINE RECEPTOR-RELATED G-PROTEIN COUPLED RECEPTOR"/>
    <property type="match status" value="1"/>
</dbReference>
<keyword evidence="8" id="KW-0807">Transducer</keyword>
<dbReference type="PRINTS" id="PR00237">
    <property type="entry name" value="GPCRRHODOPSN"/>
</dbReference>
<sequence>MSSTKENKTCFVVHNSPDFVTGIFITLSVTGILTAILGNSLIFLAVYKTYSLRTPSNYLLASLSLASLLFVPVLASYTVSLTMSECHAIMPILCSWTSQVDFALFCVVMAHVAMISLDRLVAIKRPMRYSTMMTKRRTLVIITIVWTAGGIGGAIPGFFRLILRKQSRPLLQLMYGCIQNNVIPTQRQLKSIMPHFLFLMSLTVLLPSGIMLFTHVWIFTISRSQVRRIRVLEDAVSKRRSSEMRAAKTVAVTVFSALACFTPLVVVNFITALDPPSGKKLTPTQINIKYILFPSLKILYLLAVTLNPFICALKTRPFKETFKKYLKPLQIRLGVSLPTTLNHSGAKNIELATTKNRNIEIARSTVL</sequence>
<dbReference type="PANTHER" id="PTHR24249:SF372">
    <property type="entry name" value="G-PROTEIN COUPLED RECEPTORS FAMILY 1 PROFILE DOMAIN-CONTAINING PROTEIN"/>
    <property type="match status" value="1"/>
</dbReference>
<evidence type="ECO:0000313" key="12">
    <source>
        <dbReference type="Proteomes" id="UP001159427"/>
    </source>
</evidence>
<evidence type="ECO:0000313" key="11">
    <source>
        <dbReference type="EMBL" id="CAH3159478.1"/>
    </source>
</evidence>
<feature type="transmembrane region" description="Helical" evidence="9">
    <location>
        <begin position="196"/>
        <end position="220"/>
    </location>
</feature>
<dbReference type="SMART" id="SM01381">
    <property type="entry name" value="7TM_GPCR_Srsx"/>
    <property type="match status" value="1"/>
</dbReference>
<feature type="transmembrane region" description="Helical" evidence="9">
    <location>
        <begin position="249"/>
        <end position="270"/>
    </location>
</feature>
<gene>
    <name evidence="11" type="ORF">PEVE_00003225</name>
</gene>
<feature type="transmembrane region" description="Helical" evidence="9">
    <location>
        <begin position="58"/>
        <end position="79"/>
    </location>
</feature>
<keyword evidence="6 9" id="KW-0472">Membrane</keyword>
<comment type="caution">
    <text evidence="11">The sequence shown here is derived from an EMBL/GenBank/DDBJ whole genome shotgun (WGS) entry which is preliminary data.</text>
</comment>
<keyword evidence="5" id="KW-0297">G-protein coupled receptor</keyword>
<name>A0ABN8Q9T7_9CNID</name>
<keyword evidence="7" id="KW-0675">Receptor</keyword>
<evidence type="ECO:0000256" key="5">
    <source>
        <dbReference type="ARBA" id="ARBA00023040"/>
    </source>
</evidence>
<evidence type="ECO:0000256" key="6">
    <source>
        <dbReference type="ARBA" id="ARBA00023136"/>
    </source>
</evidence>
<keyword evidence="2" id="KW-1003">Cell membrane</keyword>
<dbReference type="InterPro" id="IPR050569">
    <property type="entry name" value="TAAR"/>
</dbReference>
<evidence type="ECO:0000256" key="7">
    <source>
        <dbReference type="ARBA" id="ARBA00023170"/>
    </source>
</evidence>
<evidence type="ECO:0000256" key="9">
    <source>
        <dbReference type="SAM" id="Phobius"/>
    </source>
</evidence>
<dbReference type="InterPro" id="IPR017452">
    <property type="entry name" value="GPCR_Rhodpsn_7TM"/>
</dbReference>
<dbReference type="Gene3D" id="1.20.1070.10">
    <property type="entry name" value="Rhodopsin 7-helix transmembrane proteins"/>
    <property type="match status" value="1"/>
</dbReference>
<keyword evidence="12" id="KW-1185">Reference proteome</keyword>
<feature type="transmembrane region" description="Helical" evidence="9">
    <location>
        <begin position="20"/>
        <end position="46"/>
    </location>
</feature>
<dbReference type="SUPFAM" id="SSF81321">
    <property type="entry name" value="Family A G protein-coupled receptor-like"/>
    <property type="match status" value="1"/>
</dbReference>
<dbReference type="PROSITE" id="PS50262">
    <property type="entry name" value="G_PROTEIN_RECEP_F1_2"/>
    <property type="match status" value="1"/>
</dbReference>
<dbReference type="Pfam" id="PF00001">
    <property type="entry name" value="7tm_1"/>
    <property type="match status" value="1"/>
</dbReference>
<dbReference type="Proteomes" id="UP001159427">
    <property type="component" value="Unassembled WGS sequence"/>
</dbReference>
<evidence type="ECO:0000256" key="3">
    <source>
        <dbReference type="ARBA" id="ARBA00022692"/>
    </source>
</evidence>
<keyword evidence="4 9" id="KW-1133">Transmembrane helix</keyword>
<proteinExistence type="predicted"/>
<feature type="transmembrane region" description="Helical" evidence="9">
    <location>
        <begin position="99"/>
        <end position="117"/>
    </location>
</feature>
<dbReference type="EMBL" id="CALNXI010001192">
    <property type="protein sequence ID" value="CAH3159478.1"/>
    <property type="molecule type" value="Genomic_DNA"/>
</dbReference>
<comment type="subcellular location">
    <subcellularLocation>
        <location evidence="1">Cell membrane</location>
        <topology evidence="1">Multi-pass membrane protein</topology>
    </subcellularLocation>
</comment>
<feature type="transmembrane region" description="Helical" evidence="9">
    <location>
        <begin position="138"/>
        <end position="163"/>
    </location>
</feature>
<evidence type="ECO:0000256" key="1">
    <source>
        <dbReference type="ARBA" id="ARBA00004651"/>
    </source>
</evidence>
<feature type="domain" description="G-protein coupled receptors family 1 profile" evidence="10">
    <location>
        <begin position="38"/>
        <end position="311"/>
    </location>
</feature>
<feature type="transmembrane region" description="Helical" evidence="9">
    <location>
        <begin position="290"/>
        <end position="313"/>
    </location>
</feature>
<protein>
    <recommendedName>
        <fullName evidence="10">G-protein coupled receptors family 1 profile domain-containing protein</fullName>
    </recommendedName>
</protein>
<reference evidence="11 12" key="1">
    <citation type="submission" date="2022-05" db="EMBL/GenBank/DDBJ databases">
        <authorList>
            <consortium name="Genoscope - CEA"/>
            <person name="William W."/>
        </authorList>
    </citation>
    <scope>NUCLEOTIDE SEQUENCE [LARGE SCALE GENOMIC DNA]</scope>
</reference>
<accession>A0ABN8Q9T7</accession>
<evidence type="ECO:0000256" key="8">
    <source>
        <dbReference type="ARBA" id="ARBA00023224"/>
    </source>
</evidence>
<evidence type="ECO:0000256" key="4">
    <source>
        <dbReference type="ARBA" id="ARBA00022989"/>
    </source>
</evidence>
<keyword evidence="3 9" id="KW-0812">Transmembrane</keyword>
<organism evidence="11 12">
    <name type="scientific">Porites evermanni</name>
    <dbReference type="NCBI Taxonomy" id="104178"/>
    <lineage>
        <taxon>Eukaryota</taxon>
        <taxon>Metazoa</taxon>
        <taxon>Cnidaria</taxon>
        <taxon>Anthozoa</taxon>
        <taxon>Hexacorallia</taxon>
        <taxon>Scleractinia</taxon>
        <taxon>Fungiina</taxon>
        <taxon>Poritidae</taxon>
        <taxon>Porites</taxon>
    </lineage>
</organism>
<evidence type="ECO:0000259" key="10">
    <source>
        <dbReference type="PROSITE" id="PS50262"/>
    </source>
</evidence>
<dbReference type="InterPro" id="IPR000276">
    <property type="entry name" value="GPCR_Rhodpsn"/>
</dbReference>